<dbReference type="PANTHER" id="PTHR33494">
    <property type="entry name" value="OS02G0793800 PROTEIN"/>
    <property type="match status" value="1"/>
</dbReference>
<comment type="caution">
    <text evidence="2">The sequence shown here is derived from an EMBL/GenBank/DDBJ whole genome shotgun (WGS) entry which is preliminary data.</text>
</comment>
<protein>
    <recommendedName>
        <fullName evidence="1">TRF2/HOY1 PH-like domain-containing protein</fullName>
    </recommendedName>
</protein>
<evidence type="ECO:0000313" key="3">
    <source>
        <dbReference type="Proteomes" id="UP000824890"/>
    </source>
</evidence>
<evidence type="ECO:0000313" key="2">
    <source>
        <dbReference type="EMBL" id="KAH0927822.1"/>
    </source>
</evidence>
<organism evidence="2 3">
    <name type="scientific">Brassica napus</name>
    <name type="common">Rape</name>
    <dbReference type="NCBI Taxonomy" id="3708"/>
    <lineage>
        <taxon>Eukaryota</taxon>
        <taxon>Viridiplantae</taxon>
        <taxon>Streptophyta</taxon>
        <taxon>Embryophyta</taxon>
        <taxon>Tracheophyta</taxon>
        <taxon>Spermatophyta</taxon>
        <taxon>Magnoliopsida</taxon>
        <taxon>eudicotyledons</taxon>
        <taxon>Gunneridae</taxon>
        <taxon>Pentapetalae</taxon>
        <taxon>rosids</taxon>
        <taxon>malvids</taxon>
        <taxon>Brassicales</taxon>
        <taxon>Brassicaceae</taxon>
        <taxon>Brassiceae</taxon>
        <taxon>Brassica</taxon>
    </lineage>
</organism>
<keyword evidence="3" id="KW-1185">Reference proteome</keyword>
<dbReference type="EMBL" id="JAGKQM010000005">
    <property type="protein sequence ID" value="KAH0927822.1"/>
    <property type="molecule type" value="Genomic_DNA"/>
</dbReference>
<dbReference type="PANTHER" id="PTHR33494:SF31">
    <property type="entry name" value="BNAA05G31490D PROTEIN"/>
    <property type="match status" value="1"/>
</dbReference>
<dbReference type="InterPro" id="IPR057939">
    <property type="entry name" value="TRF2_HOY1_PH"/>
</dbReference>
<reference evidence="2 3" key="1">
    <citation type="submission" date="2021-05" db="EMBL/GenBank/DDBJ databases">
        <title>Genome Assembly of Synthetic Allotetraploid Brassica napus Reveals Homoeologous Exchanges between Subgenomes.</title>
        <authorList>
            <person name="Davis J.T."/>
        </authorList>
    </citation>
    <scope>NUCLEOTIDE SEQUENCE [LARGE SCALE GENOMIC DNA]</scope>
    <source>
        <strain evidence="3">cv. Da-Ae</strain>
        <tissue evidence="2">Seedling</tissue>
    </source>
</reference>
<gene>
    <name evidence="2" type="ORF">HID58_020078</name>
</gene>
<evidence type="ECO:0000259" key="1">
    <source>
        <dbReference type="Pfam" id="PF24818"/>
    </source>
</evidence>
<sequence>MLKLLTSTAYGGHHVNPIKSPLFKTLSQLTGSNRSSLELGCHAFCSSQSDYAADSKAAKSDSDTKSSSGVVSKVPKLDDYQTVIALPMLNKSHQSVVTCLISQKMCQSDTDDGVFRFPFQSSISEYAVRKRVLEISHSMMNGWGEESQGGPCQITPEMANNFPDEFHGATPIWFGGLGGEDTLVQEGLYPPLNLTYTPTQEHFNKIESKFQEERQKQLYSTENTKALTTHETPTTTEKLKAMNFEISKITIGEWTHKSVYPHDLIAKFYFAKKRLMWEILDEDSKLKRKIEMQWSDVLSFRASFPPQNETGTLEVELGKCPTFFLEVNPQRAKHTQWKQLDQDFTPGQSASKYRRHTLQISPGDLKMNLEKLVSAVSFWSKLAKVNFPTLPQSLYFDNGNSNNNGNSNLCPNGNCTTLGINGNHLYPQGLGHVPVENVNFNMATELCPNNQMNPIFQDDHQDETMSQLPGMQVTHPSSQHINMGRYIISGSHFNNPMIPDDRHTSNTGKLRGPYLQDILAQEEVIQNMKCVRQFQTNGGYCNCNQCFNNINGSLPPDS</sequence>
<proteinExistence type="predicted"/>
<dbReference type="Proteomes" id="UP000824890">
    <property type="component" value="Unassembled WGS sequence"/>
</dbReference>
<name>A0ABQ8DEM7_BRANA</name>
<dbReference type="Pfam" id="PF24818">
    <property type="entry name" value="PH_TRF2_HOY1"/>
    <property type="match status" value="1"/>
</dbReference>
<accession>A0ABQ8DEM7</accession>
<feature type="domain" description="TRF2/HOY1 PH-like" evidence="1">
    <location>
        <begin position="243"/>
        <end position="365"/>
    </location>
</feature>